<gene>
    <name evidence="1" type="ORF">QO012_003792</name>
</gene>
<reference evidence="1 2" key="1">
    <citation type="submission" date="2023-07" db="EMBL/GenBank/DDBJ databases">
        <title>Genomic Encyclopedia of Type Strains, Phase IV (KMG-IV): sequencing the most valuable type-strain genomes for metagenomic binning, comparative biology and taxonomic classification.</title>
        <authorList>
            <person name="Goeker M."/>
        </authorList>
    </citation>
    <scope>NUCLEOTIDE SEQUENCE [LARGE SCALE GENOMIC DNA]</scope>
    <source>
        <strain evidence="1 2">DSM 19013</strain>
    </source>
</reference>
<organism evidence="1 2">
    <name type="scientific">Methylobacterium aerolatum</name>
    <dbReference type="NCBI Taxonomy" id="418708"/>
    <lineage>
        <taxon>Bacteria</taxon>
        <taxon>Pseudomonadati</taxon>
        <taxon>Pseudomonadota</taxon>
        <taxon>Alphaproteobacteria</taxon>
        <taxon>Hyphomicrobiales</taxon>
        <taxon>Methylobacteriaceae</taxon>
        <taxon>Methylobacterium</taxon>
    </lineage>
</organism>
<dbReference type="RefSeq" id="WP_238204001.1">
    <property type="nucleotide sequence ID" value="NZ_BPQE01000016.1"/>
</dbReference>
<comment type="caution">
    <text evidence="1">The sequence shown here is derived from an EMBL/GenBank/DDBJ whole genome shotgun (WGS) entry which is preliminary data.</text>
</comment>
<keyword evidence="2" id="KW-1185">Reference proteome</keyword>
<dbReference type="Proteomes" id="UP001231124">
    <property type="component" value="Unassembled WGS sequence"/>
</dbReference>
<accession>A0ABU0I5W8</accession>
<name>A0ABU0I5W8_9HYPH</name>
<sequence>MIHDRTHHDRTHEALQKIAAVLNLLPQDFAEGYGCRARSTERETLSDTAELLAAFADVTDPQARRDCIAFVRARSGRVLG</sequence>
<protein>
    <submittedName>
        <fullName evidence="1">Uncharacterized protein</fullName>
    </submittedName>
</protein>
<proteinExistence type="predicted"/>
<evidence type="ECO:0000313" key="1">
    <source>
        <dbReference type="EMBL" id="MDQ0449275.1"/>
    </source>
</evidence>
<evidence type="ECO:0000313" key="2">
    <source>
        <dbReference type="Proteomes" id="UP001231124"/>
    </source>
</evidence>
<dbReference type="EMBL" id="JAUSVP010000013">
    <property type="protein sequence ID" value="MDQ0449275.1"/>
    <property type="molecule type" value="Genomic_DNA"/>
</dbReference>